<feature type="binding site" evidence="7">
    <location>
        <position position="177"/>
    </location>
    <ligand>
        <name>substrate</name>
    </ligand>
</feature>
<evidence type="ECO:0000256" key="2">
    <source>
        <dbReference type="ARBA" id="ARBA00009935"/>
    </source>
</evidence>
<dbReference type="PANTHER" id="PTHR21091">
    <property type="entry name" value="METHYLTETRAHYDROFOLATE:HOMOCYSTEINE METHYLTRANSFERASE RELATED"/>
    <property type="match status" value="1"/>
</dbReference>
<evidence type="ECO:0000256" key="5">
    <source>
        <dbReference type="ARBA" id="ARBA00023239"/>
    </source>
</evidence>
<keyword evidence="7" id="KW-0963">Cytoplasm</keyword>
<feature type="site" description="Transition state stabilizer" evidence="7">
    <location>
        <position position="100"/>
    </location>
</feature>
<comment type="subunit">
    <text evidence="7">Homodimer.</text>
</comment>
<dbReference type="InterPro" id="IPR038071">
    <property type="entry name" value="UROD/MetE-like_sf"/>
</dbReference>
<dbReference type="UniPathway" id="UPA00251">
    <property type="reaction ID" value="UER00321"/>
</dbReference>
<reference evidence="13 14" key="1">
    <citation type="submission" date="2017-02" db="EMBL/GenBank/DDBJ databases">
        <authorList>
            <person name="Peterson S.W."/>
        </authorList>
    </citation>
    <scope>NUCLEOTIDE SEQUENCE [LARGE SCALE GENOMIC DNA]</scope>
    <source>
        <strain evidence="13 14">DSM 21481</strain>
    </source>
</reference>
<comment type="subcellular location">
    <subcellularLocation>
        <location evidence="7">Cytoplasm</location>
    </subcellularLocation>
</comment>
<dbReference type="CDD" id="cd00717">
    <property type="entry name" value="URO-D"/>
    <property type="match status" value="1"/>
</dbReference>
<protein>
    <recommendedName>
        <fullName evidence="3 7">Uroporphyrinogen decarboxylase</fullName>
        <shortName evidence="7">UPD</shortName>
        <shortName evidence="7">URO-D</shortName>
        <ecNumber evidence="3 7">4.1.1.37</ecNumber>
    </recommendedName>
</protein>
<evidence type="ECO:0000313" key="14">
    <source>
        <dbReference type="Proteomes" id="UP000189777"/>
    </source>
</evidence>
<feature type="binding site" evidence="7">
    <location>
        <position position="367"/>
    </location>
    <ligand>
        <name>substrate</name>
    </ligand>
</feature>
<gene>
    <name evidence="7" type="primary">hemE</name>
    <name evidence="13" type="ORF">SAMN04324258_1667</name>
</gene>
<keyword evidence="4 7" id="KW-0210">Decarboxylase</keyword>
<evidence type="ECO:0000256" key="7">
    <source>
        <dbReference type="HAMAP-Rule" id="MF_00218"/>
    </source>
</evidence>
<feature type="binding site" evidence="7">
    <location>
        <position position="232"/>
    </location>
    <ligand>
        <name>substrate</name>
    </ligand>
</feature>
<comment type="pathway">
    <text evidence="1 7 8">Porphyrin-containing compound metabolism; protoporphyrin-IX biosynthesis; coproporphyrinogen-III from 5-aminolevulinate: step 4/4.</text>
</comment>
<dbReference type="STRING" id="526729.SAMN04324258_1667"/>
<accession>A0A1T5JYU3</accession>
<dbReference type="GO" id="GO:0004853">
    <property type="term" value="F:uroporphyrinogen decarboxylase activity"/>
    <property type="evidence" value="ECO:0007669"/>
    <property type="project" value="UniProtKB-UniRule"/>
</dbReference>
<dbReference type="OrthoDB" id="9806656at2"/>
<comment type="catalytic activity">
    <reaction evidence="7 8">
        <text>uroporphyrinogen III + 4 H(+) = coproporphyrinogen III + 4 CO2</text>
        <dbReference type="Rhea" id="RHEA:19865"/>
        <dbReference type="ChEBI" id="CHEBI:15378"/>
        <dbReference type="ChEBI" id="CHEBI:16526"/>
        <dbReference type="ChEBI" id="CHEBI:57308"/>
        <dbReference type="ChEBI" id="CHEBI:57309"/>
        <dbReference type="EC" id="4.1.1.37"/>
    </reaction>
</comment>
<evidence type="ECO:0000256" key="6">
    <source>
        <dbReference type="ARBA" id="ARBA00023244"/>
    </source>
</evidence>
<comment type="function">
    <text evidence="7">Catalyzes the decarboxylation of four acetate groups of uroporphyrinogen-III to yield coproporphyrinogen-III.</text>
</comment>
<dbReference type="NCBIfam" id="TIGR01464">
    <property type="entry name" value="hemE"/>
    <property type="match status" value="1"/>
</dbReference>
<dbReference type="Pfam" id="PF01208">
    <property type="entry name" value="URO-D"/>
    <property type="match status" value="1"/>
</dbReference>
<dbReference type="EMBL" id="FUZQ01000003">
    <property type="protein sequence ID" value="SKC56524.1"/>
    <property type="molecule type" value="Genomic_DNA"/>
</dbReference>
<keyword evidence="5 7" id="KW-0456">Lyase</keyword>
<organism evidence="13 14">
    <name type="scientific">Krasilnikoviella flava</name>
    <dbReference type="NCBI Taxonomy" id="526729"/>
    <lineage>
        <taxon>Bacteria</taxon>
        <taxon>Bacillati</taxon>
        <taxon>Actinomycetota</taxon>
        <taxon>Actinomycetes</taxon>
        <taxon>Micrococcales</taxon>
        <taxon>Promicromonosporaceae</taxon>
        <taxon>Krasilnikoviella</taxon>
    </lineage>
</organism>
<proteinExistence type="inferred from homology"/>
<evidence type="ECO:0000256" key="9">
    <source>
        <dbReference type="RuleBase" id="RU004169"/>
    </source>
</evidence>
<evidence type="ECO:0000259" key="12">
    <source>
        <dbReference type="PROSITE" id="PS00907"/>
    </source>
</evidence>
<feature type="region of interest" description="Disordered" evidence="10">
    <location>
        <begin position="1"/>
        <end position="25"/>
    </location>
</feature>
<dbReference type="HAMAP" id="MF_00218">
    <property type="entry name" value="URO_D"/>
    <property type="match status" value="1"/>
</dbReference>
<dbReference type="Proteomes" id="UP000189777">
    <property type="component" value="Unassembled WGS sequence"/>
</dbReference>
<dbReference type="GO" id="GO:0006782">
    <property type="term" value="P:protoporphyrinogen IX biosynthetic process"/>
    <property type="evidence" value="ECO:0007669"/>
    <property type="project" value="UniProtKB-UniRule"/>
</dbReference>
<dbReference type="RefSeq" id="WP_079573409.1">
    <property type="nucleotide sequence ID" value="NZ_FUZQ01000003.1"/>
</dbReference>
<evidence type="ECO:0000256" key="10">
    <source>
        <dbReference type="SAM" id="MobiDB-lite"/>
    </source>
</evidence>
<keyword evidence="6 7" id="KW-0627">Porphyrin biosynthesis</keyword>
<evidence type="ECO:0000256" key="3">
    <source>
        <dbReference type="ARBA" id="ARBA00012288"/>
    </source>
</evidence>
<comment type="caution">
    <text evidence="7">Lacks conserved residue(s) required for the propagation of feature annotation.</text>
</comment>
<feature type="binding site" evidence="7">
    <location>
        <begin position="51"/>
        <end position="55"/>
    </location>
    <ligand>
        <name>substrate</name>
    </ligand>
</feature>
<dbReference type="PROSITE" id="PS00906">
    <property type="entry name" value="UROD_1"/>
    <property type="match status" value="1"/>
</dbReference>
<evidence type="ECO:0000256" key="4">
    <source>
        <dbReference type="ARBA" id="ARBA00022793"/>
    </source>
</evidence>
<dbReference type="Gene3D" id="3.20.20.210">
    <property type="match status" value="1"/>
</dbReference>
<dbReference type="AlphaFoldDB" id="A0A1T5JYU3"/>
<dbReference type="InterPro" id="IPR000257">
    <property type="entry name" value="Uroporphyrinogen_deCOase"/>
</dbReference>
<name>A0A1T5JYU3_9MICO</name>
<feature type="domain" description="Uroporphyrinogen decarboxylase (URO-D)" evidence="11">
    <location>
        <begin position="46"/>
        <end position="55"/>
    </location>
</feature>
<dbReference type="EC" id="4.1.1.37" evidence="3 7"/>
<evidence type="ECO:0000259" key="11">
    <source>
        <dbReference type="PROSITE" id="PS00906"/>
    </source>
</evidence>
<dbReference type="GO" id="GO:0005829">
    <property type="term" value="C:cytosol"/>
    <property type="evidence" value="ECO:0007669"/>
    <property type="project" value="TreeGrafter"/>
</dbReference>
<dbReference type="PANTHER" id="PTHR21091:SF169">
    <property type="entry name" value="UROPORPHYRINOGEN DECARBOXYLASE"/>
    <property type="match status" value="1"/>
</dbReference>
<dbReference type="InterPro" id="IPR006361">
    <property type="entry name" value="Uroporphyrinogen_deCO2ase_HemE"/>
</dbReference>
<sequence length="388" mass="41008">MTSPTITPEPSRETHLLPADHPLVDGRTSRAPLVRALRGERPDVTPVWFMRQAGRSLPEYREVRQGVGMLDSCLRPPLAAEITLQPVRRHHVDAAVFFSDIVVPLRLAGVDVDIKPGVGPVMDQPYRTAEDVARLTSRTLDDAALAPIAEAVRLTVAELGDVPLLGFGGAPFTLAAYLVEGRPSRDHLAARTLMHADPETWARLTAWTAELTGRFLRAQVLAGASAVQLFDSWAGSLALADYTAHVAPSSTAALAHVADLRTPGTDGSAGDGLPAIHFGTGTGHLLPALRDVLDAAGVTHPAVGVDYRTPLDEAAALLADHPRGAVPVQGNIDPALLGAPWPVLEAHVRDVVARGQAAPGHVVNLGHGVPPDTDPTVLTRVVELVHSL</sequence>
<dbReference type="SUPFAM" id="SSF51726">
    <property type="entry name" value="UROD/MetE-like"/>
    <property type="match status" value="1"/>
</dbReference>
<evidence type="ECO:0000256" key="1">
    <source>
        <dbReference type="ARBA" id="ARBA00004804"/>
    </source>
</evidence>
<dbReference type="PROSITE" id="PS00907">
    <property type="entry name" value="UROD_2"/>
    <property type="match status" value="1"/>
</dbReference>
<evidence type="ECO:0000256" key="8">
    <source>
        <dbReference type="RuleBase" id="RU000554"/>
    </source>
</evidence>
<feature type="binding site" evidence="7">
    <location>
        <position position="100"/>
    </location>
    <ligand>
        <name>substrate</name>
    </ligand>
</feature>
<evidence type="ECO:0000313" key="13">
    <source>
        <dbReference type="EMBL" id="SKC56524.1"/>
    </source>
</evidence>
<comment type="similarity">
    <text evidence="2 7 9">Belongs to the uroporphyrinogen decarboxylase family.</text>
</comment>
<keyword evidence="14" id="KW-1185">Reference proteome</keyword>
<feature type="domain" description="Uroporphyrinogen decarboxylase (URO-D)" evidence="12">
    <location>
        <begin position="165"/>
        <end position="181"/>
    </location>
</feature>